<dbReference type="OrthoDB" id="6022242at2759"/>
<sequence>MLGLNISYLFPLKFDNVLKSNSKFHNLLKYLENVLVPHVKQTEKLIFVGQEAQEISGLVVKCDEKGERLIIIGPKDIKKKSGGRIHIGDQILAFNQHFLHSLSSTRKSQTNFLPSISFIQDDDVSNQCKKINSCNTTNYYQLEGGGQSNNIGNIGKKERKESKSSLLNCSKFTKETNTTTTTTTTTTITENRRAKERGLTAVSNLVLVQVDDDDGNDDNDCEVSTKQDAIWKYDSENVTSSIPSTTLIDRYEKLIENFNDRRKVYDKSKKYKSIIIVTLLRQSPHMVLTSVWTEVEIIHLSNIPGVGLGFGIVGSASSGVVVKTILPGSVADKDKRLCPGDHILRICGINVNGMSPQQIATLLRRHGTLVELVVGRPAHTSDNCKESES</sequence>
<dbReference type="EMBL" id="CAKAEH010001448">
    <property type="protein sequence ID" value="CAG9536375.1"/>
    <property type="molecule type" value="Genomic_DNA"/>
</dbReference>
<dbReference type="InterPro" id="IPR036034">
    <property type="entry name" value="PDZ_sf"/>
</dbReference>
<comment type="caution">
    <text evidence="2">The sequence shown here is derived from an EMBL/GenBank/DDBJ whole genome shotgun (WGS) entry which is preliminary data.</text>
</comment>
<dbReference type="PROSITE" id="PS50106">
    <property type="entry name" value="PDZ"/>
    <property type="match status" value="1"/>
</dbReference>
<evidence type="ECO:0000313" key="2">
    <source>
        <dbReference type="EMBL" id="CAG9536375.1"/>
    </source>
</evidence>
<protein>
    <recommendedName>
        <fullName evidence="1">PDZ domain-containing protein</fullName>
    </recommendedName>
</protein>
<dbReference type="SUPFAM" id="SSF50156">
    <property type="entry name" value="PDZ domain-like"/>
    <property type="match status" value="1"/>
</dbReference>
<keyword evidence="3" id="KW-1185">Reference proteome</keyword>
<accession>A0A8J2Q503</accession>
<dbReference type="Proteomes" id="UP000746747">
    <property type="component" value="Unassembled WGS sequence"/>
</dbReference>
<feature type="domain" description="PDZ" evidence="1">
    <location>
        <begin position="297"/>
        <end position="378"/>
    </location>
</feature>
<dbReference type="Gene3D" id="2.30.42.10">
    <property type="match status" value="1"/>
</dbReference>
<dbReference type="Pfam" id="PF00595">
    <property type="entry name" value="PDZ"/>
    <property type="match status" value="1"/>
</dbReference>
<reference evidence="2" key="1">
    <citation type="submission" date="2021-09" db="EMBL/GenBank/DDBJ databases">
        <authorList>
            <consortium name="Pathogen Informatics"/>
        </authorList>
    </citation>
    <scope>NUCLEOTIDE SEQUENCE</scope>
</reference>
<dbReference type="InterPro" id="IPR051342">
    <property type="entry name" value="PDZ_scaffold"/>
</dbReference>
<dbReference type="InterPro" id="IPR001478">
    <property type="entry name" value="PDZ"/>
</dbReference>
<evidence type="ECO:0000313" key="3">
    <source>
        <dbReference type="Proteomes" id="UP000746747"/>
    </source>
</evidence>
<dbReference type="PANTHER" id="PTHR19964:SF92">
    <property type="entry name" value="PATJ HOMOLOG"/>
    <property type="match status" value="1"/>
</dbReference>
<proteinExistence type="predicted"/>
<organism evidence="2 3">
    <name type="scientific">Cercopithifilaria johnstoni</name>
    <dbReference type="NCBI Taxonomy" id="2874296"/>
    <lineage>
        <taxon>Eukaryota</taxon>
        <taxon>Metazoa</taxon>
        <taxon>Ecdysozoa</taxon>
        <taxon>Nematoda</taxon>
        <taxon>Chromadorea</taxon>
        <taxon>Rhabditida</taxon>
        <taxon>Spirurina</taxon>
        <taxon>Spiruromorpha</taxon>
        <taxon>Filarioidea</taxon>
        <taxon>Onchocercidae</taxon>
        <taxon>Cercopithifilaria</taxon>
    </lineage>
</organism>
<dbReference type="CDD" id="cd06667">
    <property type="entry name" value="PDZ2_MUPP1-like"/>
    <property type="match status" value="1"/>
</dbReference>
<evidence type="ECO:0000259" key="1">
    <source>
        <dbReference type="PROSITE" id="PS50106"/>
    </source>
</evidence>
<name>A0A8J2Q503_9BILA</name>
<dbReference type="PANTHER" id="PTHR19964">
    <property type="entry name" value="MULTIPLE PDZ DOMAIN PROTEIN"/>
    <property type="match status" value="1"/>
</dbReference>
<dbReference type="AlphaFoldDB" id="A0A8J2Q503"/>
<dbReference type="SMART" id="SM00228">
    <property type="entry name" value="PDZ"/>
    <property type="match status" value="1"/>
</dbReference>
<gene>
    <name evidence="2" type="ORF">CJOHNSTONI_LOCUS6303</name>
</gene>